<evidence type="ECO:0000313" key="1">
    <source>
        <dbReference type="EMBL" id="RKO95396.1"/>
    </source>
</evidence>
<evidence type="ECO:0000313" key="2">
    <source>
        <dbReference type="EMBL" id="RKP02469.1"/>
    </source>
</evidence>
<dbReference type="AlphaFoldDB" id="A0A4P9WW30"/>
<reference evidence="3 4" key="1">
    <citation type="journal article" date="2018" name="Nat. Microbiol.">
        <title>Leveraging single-cell genomics to expand the fungal tree of life.</title>
        <authorList>
            <person name="Ahrendt S.R."/>
            <person name="Quandt C.A."/>
            <person name="Ciobanu D."/>
            <person name="Clum A."/>
            <person name="Salamov A."/>
            <person name="Andreopoulos B."/>
            <person name="Cheng J.F."/>
            <person name="Woyke T."/>
            <person name="Pelin A."/>
            <person name="Henrissat B."/>
            <person name="Reynolds N.K."/>
            <person name="Benny G.L."/>
            <person name="Smith M.E."/>
            <person name="James T.Y."/>
            <person name="Grigoriev I.V."/>
        </authorList>
    </citation>
    <scope>NUCLEOTIDE SEQUENCE [LARGE SCALE GENOMIC DNA]</scope>
    <source>
        <strain evidence="3 4">ATCC 52028</strain>
    </source>
</reference>
<reference evidence="1" key="3">
    <citation type="submission" date="2018-08" db="EMBL/GenBank/DDBJ databases">
        <title>Leveraging single-cell genomics to expand the Fungal Tree of Life.</title>
        <authorList>
            <consortium name="DOE Joint Genome Institute"/>
            <person name="Ahrendt S.R."/>
            <person name="Quandt C.A."/>
            <person name="Ciobanu D."/>
            <person name="Clum A."/>
            <person name="Salamov A."/>
            <person name="Andreopoulos B."/>
            <person name="Cheng J.-F."/>
            <person name="Woyke T."/>
            <person name="Pelin A."/>
            <person name="Henrissat B."/>
            <person name="Reynolds N."/>
            <person name="Benny G.L."/>
            <person name="Smith M.E."/>
            <person name="James T.Y."/>
            <person name="Grigoriev I.V."/>
        </authorList>
    </citation>
    <scope>NUCLEOTIDE SEQUENCE</scope>
    <source>
        <strain evidence="1">ATCC 52028</strain>
    </source>
</reference>
<evidence type="ECO:0000313" key="4">
    <source>
        <dbReference type="Proteomes" id="UP000274922"/>
    </source>
</evidence>
<evidence type="ECO:0000313" key="3">
    <source>
        <dbReference type="Proteomes" id="UP000268535"/>
    </source>
</evidence>
<sequence>MIQKSFGKDNLEGLPGPVRQAANQLDLKISSFHHLAKMTRLHYNPYVVSPGSAISSKASKKPPPTRVPIATLNIRTAQLAAKLAHIEAQKRKLWEDTKSVKPYILPLVVRESLVNKQNPVQLSHRRKHLDVVYHHAQHKMRLDTIEALRDHDGFEPYTTPIYDYKPAW</sequence>
<dbReference type="EMBL" id="ML011902">
    <property type="protein sequence ID" value="RKO95396.1"/>
    <property type="molecule type" value="Genomic_DNA"/>
</dbReference>
<dbReference type="Proteomes" id="UP000274922">
    <property type="component" value="Unassembled WGS sequence"/>
</dbReference>
<keyword evidence="4" id="KW-1185">Reference proteome</keyword>
<reference evidence="2" key="2">
    <citation type="submission" date="2018-04" db="EMBL/GenBank/DDBJ databases">
        <title>Leveraging single-cell genomics to expand the Fungal Tree of Life.</title>
        <authorList>
            <consortium name="DOE Joint Genome Institute"/>
            <person name="Ahrendt S.R."/>
            <person name="Quandt C.A."/>
            <person name="Ciobanu D."/>
            <person name="Clum A."/>
            <person name="Salamov A."/>
            <person name="Andreopoulos B."/>
            <person name="Cheng J.-F."/>
            <person name="Woyke T."/>
            <person name="Pelin A."/>
            <person name="Henrissat B."/>
            <person name="Benny G.L."/>
            <person name="Smith M.E."/>
            <person name="James T.Y."/>
            <person name="Grigoriev I.V."/>
        </authorList>
    </citation>
    <scope>NUCLEOTIDE SEQUENCE</scope>
    <source>
        <strain evidence="2">ATCC 52028</strain>
    </source>
</reference>
<accession>A0A4P9WW30</accession>
<dbReference type="Proteomes" id="UP000268535">
    <property type="component" value="Unassembled WGS sequence"/>
</dbReference>
<gene>
    <name evidence="1" type="ORF">CAUPRSCDRAFT_12907</name>
    <name evidence="2" type="ORF">CXG81DRAFT_17833</name>
</gene>
<protein>
    <submittedName>
        <fullName evidence="1">Uncharacterized protein</fullName>
    </submittedName>
</protein>
<dbReference type="EMBL" id="ML014142">
    <property type="protein sequence ID" value="RKP02469.1"/>
    <property type="molecule type" value="Genomic_DNA"/>
</dbReference>
<proteinExistence type="predicted"/>
<organism evidence="1 3">
    <name type="scientific">Caulochytrium protostelioides</name>
    <dbReference type="NCBI Taxonomy" id="1555241"/>
    <lineage>
        <taxon>Eukaryota</taxon>
        <taxon>Fungi</taxon>
        <taxon>Fungi incertae sedis</taxon>
        <taxon>Chytridiomycota</taxon>
        <taxon>Chytridiomycota incertae sedis</taxon>
        <taxon>Chytridiomycetes</taxon>
        <taxon>Caulochytriales</taxon>
        <taxon>Caulochytriaceae</taxon>
        <taxon>Caulochytrium</taxon>
    </lineage>
</organism>
<name>A0A4P9WW30_9FUNG</name>